<dbReference type="InterPro" id="IPR029058">
    <property type="entry name" value="AB_hydrolase_fold"/>
</dbReference>
<keyword evidence="2" id="KW-0378">Hydrolase</keyword>
<feature type="domain" description="Alpha/beta hydrolase fold-3" evidence="3">
    <location>
        <begin position="91"/>
        <end position="299"/>
    </location>
</feature>
<dbReference type="Gene3D" id="3.40.50.1820">
    <property type="entry name" value="alpha/beta hydrolase"/>
    <property type="match status" value="1"/>
</dbReference>
<dbReference type="KEGG" id="vg:14445649"/>
<accession>L7RDF8</accession>
<evidence type="ECO:0000259" key="3">
    <source>
        <dbReference type="Pfam" id="PF07859"/>
    </source>
</evidence>
<dbReference type="OrthoDB" id="9811at10239"/>
<reference evidence="4 5" key="1">
    <citation type="journal article" date="2012" name="Genome Biol. Evol.">
        <title>Related Giant Viruses in Distant Locations and Different Habitats: Acanthamoeba polyphaga moumouvirus Represents a Third Lineage of the Mimiviridae That Is Close to the Megavirus Lineage.</title>
        <authorList>
            <person name="Yoosuf N."/>
            <person name="Yutin N."/>
            <person name="Colson P."/>
            <person name="Shabalina S.A."/>
            <person name="Pagnier I."/>
            <person name="Robert C."/>
            <person name="Azza S."/>
            <person name="Klose T."/>
            <person name="Wong J."/>
            <person name="Rossmann M.G."/>
            <person name="La Scola B."/>
            <person name="Raoult D."/>
            <person name="Koonin E.V."/>
        </authorList>
    </citation>
    <scope>NUCLEOTIDE SEQUENCE [LARGE SCALE GENOMIC DNA]</scope>
    <source>
        <strain evidence="4 5">M10A</strain>
    </source>
</reference>
<dbReference type="RefSeq" id="YP_007354529.1">
    <property type="nucleotide sequence ID" value="NC_020104.1"/>
</dbReference>
<gene>
    <name evidence="4" type="ORF">Moumou_00563</name>
</gene>
<evidence type="ECO:0000256" key="2">
    <source>
        <dbReference type="ARBA" id="ARBA00022801"/>
    </source>
</evidence>
<keyword evidence="5" id="KW-1185">Reference proteome</keyword>
<dbReference type="Proteomes" id="UP000201640">
    <property type="component" value="Segment"/>
</dbReference>
<dbReference type="PROSITE" id="PS01173">
    <property type="entry name" value="LIPASE_GDXG_HIS"/>
    <property type="match status" value="1"/>
</dbReference>
<evidence type="ECO:0000256" key="1">
    <source>
        <dbReference type="ARBA" id="ARBA00010515"/>
    </source>
</evidence>
<name>L7RDF8_9VIRU</name>
<dbReference type="EMBL" id="JX962719">
    <property type="protein sequence ID" value="AGC02093.1"/>
    <property type="molecule type" value="Genomic_DNA"/>
</dbReference>
<evidence type="ECO:0000313" key="4">
    <source>
        <dbReference type="EMBL" id="AGC02093.1"/>
    </source>
</evidence>
<dbReference type="InterPro" id="IPR013094">
    <property type="entry name" value="AB_hydrolase_3"/>
</dbReference>
<evidence type="ECO:0000313" key="5">
    <source>
        <dbReference type="Proteomes" id="UP000201640"/>
    </source>
</evidence>
<dbReference type="SUPFAM" id="SSF53474">
    <property type="entry name" value="alpha/beta-Hydrolases"/>
    <property type="match status" value="1"/>
</dbReference>
<dbReference type="Pfam" id="PF07859">
    <property type="entry name" value="Abhydrolase_3"/>
    <property type="match status" value="1"/>
</dbReference>
<proteinExistence type="inferred from homology"/>
<dbReference type="GO" id="GO:0016787">
    <property type="term" value="F:hydrolase activity"/>
    <property type="evidence" value="ECO:0007669"/>
    <property type="project" value="UniProtKB-KW"/>
</dbReference>
<dbReference type="InterPro" id="IPR002168">
    <property type="entry name" value="Lipase_GDXG_HIS_AS"/>
</dbReference>
<comment type="similarity">
    <text evidence="1">Belongs to the 'GDXG' lipolytic enzyme family.</text>
</comment>
<protein>
    <submittedName>
        <fullName evidence="4">Putative triacylglycerol lipase</fullName>
    </submittedName>
</protein>
<sequence length="327" mass="36587">MSNQINSPKNKFPVDNLLDNVTKKFINSLKGSKPISTLAINDARDVLNNIQKDESYKALVDISTIDIVGDEISVNINIFRPKNNRNRLPIIFYIHGGGWILGNNQTHGRLVTEISTKTNSAVVFVNYTPAPEKKYPTQILQSLEALNFIHKNADKLYLDSNNIIIMGDSVGGNMATVVTMLSHERNGPKIKYQILTYPVTDAAMDTQSYQIYSNGPWLTTASMKWFLEAYENDSSLRSNPTISPLKASIKNIQNLPPTLIITAENDVLRDEGEKYAHKLMQANIDVSSVRILGVIHDFLMLDPVKDAPGTKIAMDLIIKKIQKVFNK</sequence>
<organism evidence="4 5">
    <name type="scientific">Acanthamoeba polyphaga moumouvirus</name>
    <dbReference type="NCBI Taxonomy" id="1269028"/>
    <lineage>
        <taxon>Viruses</taxon>
        <taxon>Varidnaviria</taxon>
        <taxon>Bamfordvirae</taxon>
        <taxon>Nucleocytoviricota</taxon>
        <taxon>Megaviricetes</taxon>
        <taxon>Imitervirales</taxon>
        <taxon>Mimiviridae</taxon>
        <taxon>Megamimivirinae</taxon>
        <taxon>Moumouvirus</taxon>
    </lineage>
</organism>
<dbReference type="InterPro" id="IPR050300">
    <property type="entry name" value="GDXG_lipolytic_enzyme"/>
</dbReference>
<dbReference type="GeneID" id="14445649"/>
<dbReference type="PANTHER" id="PTHR48081">
    <property type="entry name" value="AB HYDROLASE SUPERFAMILY PROTEIN C4A8.06C"/>
    <property type="match status" value="1"/>
</dbReference>
<dbReference type="PANTHER" id="PTHR48081:SF8">
    <property type="entry name" value="ALPHA_BETA HYDROLASE FOLD-3 DOMAIN-CONTAINING PROTEIN-RELATED"/>
    <property type="match status" value="1"/>
</dbReference>